<dbReference type="Gene3D" id="1.10.287.130">
    <property type="match status" value="1"/>
</dbReference>
<dbReference type="SUPFAM" id="SSF47384">
    <property type="entry name" value="Homodimeric domain of signal transducing histidine kinase"/>
    <property type="match status" value="1"/>
</dbReference>
<dbReference type="CDD" id="cd00082">
    <property type="entry name" value="HisKA"/>
    <property type="match status" value="1"/>
</dbReference>
<dbReference type="AlphaFoldDB" id="A0A1B6NS30"/>
<dbReference type="GO" id="GO:0000155">
    <property type="term" value="F:phosphorelay sensor kinase activity"/>
    <property type="evidence" value="ECO:0007669"/>
    <property type="project" value="InterPro"/>
</dbReference>
<sequence length="68" mass="7735">MARTARQLHQANDKLTALSVQKDAFLSQISHELRTPMTSVRAFSEILMDPQLEDADRQRFAGIIHQEA</sequence>
<protein>
    <recommendedName>
        <fullName evidence="2">histidine kinase</fullName>
        <ecNumber evidence="2">2.7.13.3</ecNumber>
    </recommendedName>
</protein>
<evidence type="ECO:0000256" key="3">
    <source>
        <dbReference type="ARBA" id="ARBA00022679"/>
    </source>
</evidence>
<gene>
    <name evidence="7" type="ORF">MGSAQ_002218</name>
</gene>
<dbReference type="EC" id="2.7.13.3" evidence="2"/>
<dbReference type="PANTHER" id="PTHR43711:SF26">
    <property type="entry name" value="SENSOR HISTIDINE KINASE RCSC"/>
    <property type="match status" value="1"/>
</dbReference>
<accession>A0A1B6NS30</accession>
<dbReference type="InterPro" id="IPR050736">
    <property type="entry name" value="Sensor_HK_Regulatory"/>
</dbReference>
<evidence type="ECO:0000256" key="4">
    <source>
        <dbReference type="ARBA" id="ARBA00022777"/>
    </source>
</evidence>
<comment type="catalytic activity">
    <reaction evidence="1">
        <text>ATP + protein L-histidine = ADP + protein N-phospho-L-histidine.</text>
        <dbReference type="EC" id="2.7.13.3"/>
    </reaction>
</comment>
<comment type="caution">
    <text evidence="7">The sequence shown here is derived from an EMBL/GenBank/DDBJ whole genome shotgun (WGS) entry which is preliminary data.</text>
</comment>
<evidence type="ECO:0000256" key="5">
    <source>
        <dbReference type="ARBA" id="ARBA00023012"/>
    </source>
</evidence>
<dbReference type="InterPro" id="IPR036097">
    <property type="entry name" value="HisK_dim/P_sf"/>
</dbReference>
<keyword evidence="4 7" id="KW-0418">Kinase</keyword>
<dbReference type="PANTHER" id="PTHR43711">
    <property type="entry name" value="TWO-COMPONENT HISTIDINE KINASE"/>
    <property type="match status" value="1"/>
</dbReference>
<dbReference type="Pfam" id="PF00512">
    <property type="entry name" value="HisKA"/>
    <property type="match status" value="1"/>
</dbReference>
<keyword evidence="5" id="KW-0902">Two-component regulatory system</keyword>
<keyword evidence="3" id="KW-0808">Transferase</keyword>
<proteinExistence type="predicted"/>
<evidence type="ECO:0000256" key="1">
    <source>
        <dbReference type="ARBA" id="ARBA00000085"/>
    </source>
</evidence>
<evidence type="ECO:0000313" key="7">
    <source>
        <dbReference type="EMBL" id="KTF06286.1"/>
    </source>
</evidence>
<evidence type="ECO:0000256" key="2">
    <source>
        <dbReference type="ARBA" id="ARBA00012438"/>
    </source>
</evidence>
<name>A0A1B6NS30_9ZZZZ</name>
<reference evidence="7" key="1">
    <citation type="submission" date="2013-11" db="EMBL/GenBank/DDBJ databases">
        <title>Microbial diversity, functional groups and degradation webs in Northern and Southern Mediterranean and Red Sea marine crude oil polluted sites.</title>
        <authorList>
            <person name="Daffonchio D."/>
            <person name="Mapelli F."/>
            <person name="Ferrer M."/>
            <person name="Richter M."/>
            <person name="Cherif A."/>
            <person name="Malkawi H.I."/>
            <person name="Yakimov M.M."/>
            <person name="Abdel-Fattah Y.R."/>
            <person name="Blaghen M."/>
            <person name="Golyshin P.N."/>
            <person name="Kalogerakis N."/>
            <person name="Boon N."/>
            <person name="Magagnini M."/>
            <person name="Fava F."/>
        </authorList>
    </citation>
    <scope>NUCLEOTIDE SEQUENCE</scope>
</reference>
<organism evidence="7">
    <name type="scientific">marine sediment metagenome</name>
    <dbReference type="NCBI Taxonomy" id="412755"/>
    <lineage>
        <taxon>unclassified sequences</taxon>
        <taxon>metagenomes</taxon>
        <taxon>ecological metagenomes</taxon>
    </lineage>
</organism>
<evidence type="ECO:0000259" key="6">
    <source>
        <dbReference type="Pfam" id="PF00512"/>
    </source>
</evidence>
<feature type="domain" description="Signal transduction histidine kinase dimerisation/phosphoacceptor" evidence="6">
    <location>
        <begin position="21"/>
        <end position="67"/>
    </location>
</feature>
<dbReference type="EMBL" id="AYSL01001248">
    <property type="protein sequence ID" value="KTF06286.1"/>
    <property type="molecule type" value="Genomic_DNA"/>
</dbReference>
<feature type="non-terminal residue" evidence="7">
    <location>
        <position position="68"/>
    </location>
</feature>
<dbReference type="InterPro" id="IPR003661">
    <property type="entry name" value="HisK_dim/P_dom"/>
</dbReference>